<proteinExistence type="predicted"/>
<protein>
    <recommendedName>
        <fullName evidence="1">Helix-turn-helix type 11 domain-containing protein</fullName>
    </recommendedName>
</protein>
<reference evidence="2 3" key="1">
    <citation type="submission" date="2012-01" db="EMBL/GenBank/DDBJ databases">
        <title>The Genome Sequence of Dolosigranulum pigrum ATCC 51524.</title>
        <authorList>
            <consortium name="The Broad Institute Genome Sequencing Platform"/>
            <person name="Earl A."/>
            <person name="Ward D."/>
            <person name="Feldgarden M."/>
            <person name="Gevers D."/>
            <person name="Huys G."/>
            <person name="Young S.K."/>
            <person name="Zeng Q."/>
            <person name="Gargeya S."/>
            <person name="Fitzgerald M."/>
            <person name="Haas B."/>
            <person name="Abouelleil A."/>
            <person name="Alvarado L."/>
            <person name="Arachchi H.M."/>
            <person name="Berlin A."/>
            <person name="Chapman S.B."/>
            <person name="Gearin G."/>
            <person name="Goldberg J."/>
            <person name="Griggs A."/>
            <person name="Gujja S."/>
            <person name="Hansen M."/>
            <person name="Heiman D."/>
            <person name="Howarth C."/>
            <person name="Larimer J."/>
            <person name="Lui A."/>
            <person name="MacDonald P.J.P."/>
            <person name="McCowen C."/>
            <person name="Montmayeur A."/>
            <person name="Murphy C."/>
            <person name="Neiman D."/>
            <person name="Pearson M."/>
            <person name="Priest M."/>
            <person name="Roberts A."/>
            <person name="Saif S."/>
            <person name="Shea T."/>
            <person name="Sisk P."/>
            <person name="Stolte C."/>
            <person name="Sykes S."/>
            <person name="Wortman J."/>
            <person name="Nusbaum C."/>
            <person name="Birren B."/>
        </authorList>
    </citation>
    <scope>NUCLEOTIDE SEQUENCE [LARGE SCALE GENOMIC DNA]</scope>
    <source>
        <strain evidence="2 3">ATCC 51524</strain>
    </source>
</reference>
<dbReference type="RefSeq" id="WP_004635654.1">
    <property type="nucleotide sequence ID" value="NZ_JH601103.1"/>
</dbReference>
<dbReference type="AlphaFoldDB" id="H3NDR2"/>
<dbReference type="eggNOG" id="COG3711">
    <property type="taxonomic scope" value="Bacteria"/>
</dbReference>
<organism evidence="2 3">
    <name type="scientific">Dolosigranulum pigrum ATCC 51524</name>
    <dbReference type="NCBI Taxonomy" id="883103"/>
    <lineage>
        <taxon>Bacteria</taxon>
        <taxon>Bacillati</taxon>
        <taxon>Bacillota</taxon>
        <taxon>Bacilli</taxon>
        <taxon>Lactobacillales</taxon>
        <taxon>Carnobacteriaceae</taxon>
        <taxon>Dolosigranulum</taxon>
    </lineage>
</organism>
<dbReference type="HOGENOM" id="CLU_2769209_0_0_9"/>
<feature type="domain" description="Helix-turn-helix type 11" evidence="1">
    <location>
        <begin position="5"/>
        <end position="62"/>
    </location>
</feature>
<dbReference type="InterPro" id="IPR036390">
    <property type="entry name" value="WH_DNA-bd_sf"/>
</dbReference>
<comment type="caution">
    <text evidence="2">The sequence shown here is derived from an EMBL/GenBank/DDBJ whole genome shotgun (WGS) entry which is preliminary data.</text>
</comment>
<evidence type="ECO:0000313" key="3">
    <source>
        <dbReference type="Proteomes" id="UP000003599"/>
    </source>
</evidence>
<evidence type="ECO:0000313" key="2">
    <source>
        <dbReference type="EMBL" id="EHR33639.1"/>
    </source>
</evidence>
<dbReference type="GeneID" id="42694157"/>
<dbReference type="Proteomes" id="UP000003599">
    <property type="component" value="Unassembled WGS sequence"/>
</dbReference>
<dbReference type="SUPFAM" id="SSF46785">
    <property type="entry name" value="Winged helix' DNA-binding domain"/>
    <property type="match status" value="1"/>
</dbReference>
<keyword evidence="3" id="KW-1185">Reference proteome</keyword>
<gene>
    <name evidence="2" type="ORF">HMPREF9703_00693</name>
</gene>
<accession>H3NDR2</accession>
<sequence>MLNKRERSLLEVFIEHPNTYLTSKELAGIVGISDRTARKYIKTLMNEIKVHGADIEAKQGLGSFIVKLK</sequence>
<dbReference type="Pfam" id="PF08279">
    <property type="entry name" value="HTH_11"/>
    <property type="match status" value="1"/>
</dbReference>
<dbReference type="InterPro" id="IPR036388">
    <property type="entry name" value="WH-like_DNA-bd_sf"/>
</dbReference>
<dbReference type="InterPro" id="IPR013196">
    <property type="entry name" value="HTH_11"/>
</dbReference>
<evidence type="ECO:0000259" key="1">
    <source>
        <dbReference type="Pfam" id="PF08279"/>
    </source>
</evidence>
<dbReference type="Gene3D" id="1.10.10.10">
    <property type="entry name" value="Winged helix-like DNA-binding domain superfamily/Winged helix DNA-binding domain"/>
    <property type="match status" value="1"/>
</dbReference>
<dbReference type="EMBL" id="AGEF01000007">
    <property type="protein sequence ID" value="EHR33639.1"/>
    <property type="molecule type" value="Genomic_DNA"/>
</dbReference>
<name>H3NDR2_9LACT</name>